<dbReference type="SUPFAM" id="SSF51206">
    <property type="entry name" value="cAMP-binding domain-like"/>
    <property type="match status" value="1"/>
</dbReference>
<evidence type="ECO:0000313" key="6">
    <source>
        <dbReference type="Proteomes" id="UP000777935"/>
    </source>
</evidence>
<dbReference type="Gene3D" id="2.60.120.10">
    <property type="entry name" value="Jelly Rolls"/>
    <property type="match status" value="1"/>
</dbReference>
<dbReference type="PROSITE" id="PS51063">
    <property type="entry name" value="HTH_CRP_2"/>
    <property type="match status" value="1"/>
</dbReference>
<keyword evidence="6" id="KW-1185">Reference proteome</keyword>
<feature type="domain" description="HTH crp-type" evidence="4">
    <location>
        <begin position="242"/>
        <end position="317"/>
    </location>
</feature>
<comment type="caution">
    <text evidence="5">The sequence shown here is derived from an EMBL/GenBank/DDBJ whole genome shotgun (WGS) entry which is preliminary data.</text>
</comment>
<dbReference type="InterPro" id="IPR036388">
    <property type="entry name" value="WH-like_DNA-bd_sf"/>
</dbReference>
<gene>
    <name evidence="5" type="ORF">HRQ87_12660</name>
</gene>
<dbReference type="EMBL" id="JABUFE010000007">
    <property type="protein sequence ID" value="NSX55655.1"/>
    <property type="molecule type" value="Genomic_DNA"/>
</dbReference>
<dbReference type="PRINTS" id="PR00034">
    <property type="entry name" value="HTHCRP"/>
</dbReference>
<accession>A0ABX2ITK1</accession>
<evidence type="ECO:0000313" key="5">
    <source>
        <dbReference type="EMBL" id="NSX55655.1"/>
    </source>
</evidence>
<dbReference type="InterPro" id="IPR036390">
    <property type="entry name" value="WH_DNA-bd_sf"/>
</dbReference>
<dbReference type="RefSeq" id="WP_174138805.1">
    <property type="nucleotide sequence ID" value="NZ_JABUFE010000007.1"/>
</dbReference>
<evidence type="ECO:0000256" key="1">
    <source>
        <dbReference type="ARBA" id="ARBA00023015"/>
    </source>
</evidence>
<reference evidence="5 6" key="1">
    <citation type="submission" date="2020-06" db="EMBL/GenBank/DDBJ databases">
        <title>Sulfitobacter algicola sp. nov., isolated from green algae.</title>
        <authorList>
            <person name="Wang C."/>
        </authorList>
    </citation>
    <scope>NUCLEOTIDE SEQUENCE [LARGE SCALE GENOMIC DNA]</scope>
    <source>
        <strain evidence="5 6">1151</strain>
    </source>
</reference>
<dbReference type="Pfam" id="PF13545">
    <property type="entry name" value="HTH_Crp_2"/>
    <property type="match status" value="1"/>
</dbReference>
<name>A0ABX2ITK1_9RHOB</name>
<sequence length="332" mass="37608">MAISKANATVNILFITAPRFLVHISEYGHSTKPNHAFPNPSVDPTAAPLIAINLAQIKGNSSRLMYSMLDLHQRTSPLQWLLIAVAQKWVATLVCDMKLDLKAKRITQDPLADISPWDTLNWHSRQILNDMSKVITFRKETVSEHRLFIVLSGVMAVRRELSDGRWTFSTLFKAGDIIDTERHERIHQGKLMALNSVDVMLVTSETFRQCLTTTPDINRVYSQVMRILAERARDHITDLACKTPTELVASVLFEFKRWPQSIQINKSDTVVLPISRRNIAHYLGIKPETISRVFNKLETQQLLQVPLADHVIMLDAPKIRQIANGGHPRGQG</sequence>
<evidence type="ECO:0000259" key="4">
    <source>
        <dbReference type="PROSITE" id="PS51063"/>
    </source>
</evidence>
<keyword evidence="3" id="KW-0804">Transcription</keyword>
<evidence type="ECO:0000256" key="3">
    <source>
        <dbReference type="ARBA" id="ARBA00023163"/>
    </source>
</evidence>
<evidence type="ECO:0000256" key="2">
    <source>
        <dbReference type="ARBA" id="ARBA00023125"/>
    </source>
</evidence>
<keyword evidence="1" id="KW-0805">Transcription regulation</keyword>
<dbReference type="InterPro" id="IPR014710">
    <property type="entry name" value="RmlC-like_jellyroll"/>
</dbReference>
<dbReference type="SMART" id="SM00419">
    <property type="entry name" value="HTH_CRP"/>
    <property type="match status" value="1"/>
</dbReference>
<dbReference type="InterPro" id="IPR012318">
    <property type="entry name" value="HTH_CRP"/>
</dbReference>
<dbReference type="Proteomes" id="UP000777935">
    <property type="component" value="Unassembled WGS sequence"/>
</dbReference>
<proteinExistence type="predicted"/>
<keyword evidence="2" id="KW-0238">DNA-binding</keyword>
<protein>
    <submittedName>
        <fullName evidence="5">Crp/Fnr family transcriptional regulator</fullName>
    </submittedName>
</protein>
<dbReference type="InterPro" id="IPR018490">
    <property type="entry name" value="cNMP-bd_dom_sf"/>
</dbReference>
<dbReference type="SUPFAM" id="SSF46785">
    <property type="entry name" value="Winged helix' DNA-binding domain"/>
    <property type="match status" value="1"/>
</dbReference>
<organism evidence="5 6">
    <name type="scientific">Parasulfitobacter algicola</name>
    <dbReference type="NCBI Taxonomy" id="2614809"/>
    <lineage>
        <taxon>Bacteria</taxon>
        <taxon>Pseudomonadati</taxon>
        <taxon>Pseudomonadota</taxon>
        <taxon>Alphaproteobacteria</taxon>
        <taxon>Rhodobacterales</taxon>
        <taxon>Roseobacteraceae</taxon>
        <taxon>Parasulfitobacter</taxon>
    </lineage>
</organism>
<dbReference type="Gene3D" id="1.10.10.10">
    <property type="entry name" value="Winged helix-like DNA-binding domain superfamily/Winged helix DNA-binding domain"/>
    <property type="match status" value="1"/>
</dbReference>